<protein>
    <submittedName>
        <fullName evidence="1">Uncharacterized protein</fullName>
    </submittedName>
</protein>
<gene>
    <name evidence="1" type="ORF">KAJ71_16170</name>
</gene>
<dbReference type="EMBL" id="JAGQDC010000013">
    <property type="protein sequence ID" value="MCL1030549.1"/>
    <property type="molecule type" value="Genomic_DNA"/>
</dbReference>
<dbReference type="Proteomes" id="UP001165275">
    <property type="component" value="Unassembled WGS sequence"/>
</dbReference>
<organism evidence="1 2">
    <name type="scientific">Serratia silvae</name>
    <dbReference type="NCBI Taxonomy" id="2824122"/>
    <lineage>
        <taxon>Bacteria</taxon>
        <taxon>Pseudomonadati</taxon>
        <taxon>Pseudomonadota</taxon>
        <taxon>Gammaproteobacteria</taxon>
        <taxon>Enterobacterales</taxon>
        <taxon>Yersiniaceae</taxon>
        <taxon>Serratia</taxon>
    </lineage>
</organism>
<reference evidence="1" key="1">
    <citation type="submission" date="2021-04" db="EMBL/GenBank/DDBJ databases">
        <title>Genome sequence of Serratia sp. arafor3.</title>
        <authorList>
            <person name="Besaury L."/>
        </authorList>
    </citation>
    <scope>NUCLEOTIDE SEQUENCE</scope>
    <source>
        <strain evidence="1">Arafor3</strain>
    </source>
</reference>
<name>A0ABT0KET9_9GAMM</name>
<accession>A0ABT0KET9</accession>
<sequence length="50" mass="5618">MDALLDYGKSNNWTKTDYKNTVNELIKNERAGLRNGTTKLNKNSIRASGC</sequence>
<keyword evidence="2" id="KW-1185">Reference proteome</keyword>
<comment type="caution">
    <text evidence="1">The sequence shown here is derived from an EMBL/GenBank/DDBJ whole genome shotgun (WGS) entry which is preliminary data.</text>
</comment>
<proteinExistence type="predicted"/>
<evidence type="ECO:0000313" key="2">
    <source>
        <dbReference type="Proteomes" id="UP001165275"/>
    </source>
</evidence>
<evidence type="ECO:0000313" key="1">
    <source>
        <dbReference type="EMBL" id="MCL1030549.1"/>
    </source>
</evidence>